<keyword evidence="4 9" id="KW-0812">Transmembrane</keyword>
<comment type="similarity">
    <text evidence="2 9">Belongs to the cytochrome c oxidase subunit 3 family.</text>
</comment>
<evidence type="ECO:0000256" key="3">
    <source>
        <dbReference type="ARBA" id="ARBA00015944"/>
    </source>
</evidence>
<geneLocation type="mitochondrion" evidence="12"/>
<dbReference type="GO" id="GO:0016491">
    <property type="term" value="F:oxidoreductase activity"/>
    <property type="evidence" value="ECO:0007669"/>
    <property type="project" value="UniProtKB-KW"/>
</dbReference>
<dbReference type="Gene3D" id="1.10.287.70">
    <property type="match status" value="1"/>
</dbReference>
<keyword evidence="7 10" id="KW-0472">Membrane</keyword>
<dbReference type="InterPro" id="IPR033945">
    <property type="entry name" value="Cyt_c_oxase_su3_dom"/>
</dbReference>
<dbReference type="FunFam" id="1.20.120.80:FF:000002">
    <property type="entry name" value="Cytochrome c oxidase subunit 3"/>
    <property type="match status" value="1"/>
</dbReference>
<accession>R4ZBC2</accession>
<reference evidence="12" key="2">
    <citation type="journal article" date="2013" name="MicrobiologyOpen">
        <title>Complete mitochondrial genome of the aluminum-tolerant fungus Rhodotorula taiwanensis RS1 and comparative analysis of Basidiomycota mitochondrial genomes.</title>
        <authorList>
            <person name="Zhao X.Q."/>
            <person name="Aizawa T."/>
            <person name="Schneider J."/>
            <person name="Wang C."/>
            <person name="Shen R.F."/>
            <person name="Sunairi M."/>
        </authorList>
    </citation>
    <scope>NUCLEOTIDE SEQUENCE</scope>
</reference>
<dbReference type="EMBL" id="HF558455">
    <property type="protein sequence ID" value="CCO62237.1"/>
    <property type="molecule type" value="Genomic_DNA"/>
</dbReference>
<organism evidence="12">
    <name type="scientific">Rhodotorula taiwanensis RS1</name>
    <dbReference type="NCBI Taxonomy" id="1246992"/>
    <lineage>
        <taxon>Eukaryota</taxon>
        <taxon>Fungi</taxon>
        <taxon>Dikarya</taxon>
        <taxon>Basidiomycota</taxon>
        <taxon>Pucciniomycotina</taxon>
        <taxon>Microbotryomycetes</taxon>
        <taxon>Sporidiobolales</taxon>
        <taxon>Sporidiobolaceae</taxon>
        <taxon>Rhodotorula</taxon>
    </lineage>
</organism>
<evidence type="ECO:0000256" key="1">
    <source>
        <dbReference type="ARBA" id="ARBA00004448"/>
    </source>
</evidence>
<keyword evidence="5" id="KW-1278">Translocase</keyword>
<dbReference type="PANTHER" id="PTHR11403">
    <property type="entry name" value="CYTOCHROME C OXIDASE SUBUNIT III"/>
    <property type="match status" value="1"/>
</dbReference>
<feature type="transmembrane region" description="Helical" evidence="10">
    <location>
        <begin position="21"/>
        <end position="40"/>
    </location>
</feature>
<evidence type="ECO:0000256" key="9">
    <source>
        <dbReference type="RuleBase" id="RU003375"/>
    </source>
</evidence>
<feature type="transmembrane region" description="Helical" evidence="10">
    <location>
        <begin position="139"/>
        <end position="157"/>
    </location>
</feature>
<comment type="subcellular location">
    <subcellularLocation>
        <location evidence="1">Mitochondrion inner membrane</location>
        <topology evidence="1">Multi-pass membrane protein</topology>
    </subcellularLocation>
</comment>
<feature type="transmembrane region" description="Helical" evidence="10">
    <location>
        <begin position="169"/>
        <end position="187"/>
    </location>
</feature>
<evidence type="ECO:0000313" key="12">
    <source>
        <dbReference type="EMBL" id="CCO62237.1"/>
    </source>
</evidence>
<dbReference type="Gene3D" id="1.20.120.80">
    <property type="entry name" value="Cytochrome c oxidase, subunit III, four-helix bundle"/>
    <property type="match status" value="1"/>
</dbReference>
<feature type="transmembrane region" description="Helical" evidence="10">
    <location>
        <begin position="207"/>
        <end position="229"/>
    </location>
</feature>
<dbReference type="InterPro" id="IPR000298">
    <property type="entry name" value="Cyt_c_oxidase-like_su3"/>
</dbReference>
<name>R4ZBC2_9BASI</name>
<dbReference type="InterPro" id="IPR024791">
    <property type="entry name" value="Cyt_c/ubiquinol_Oxase_su3"/>
</dbReference>
<dbReference type="CDD" id="cd01665">
    <property type="entry name" value="Cyt_c_Oxidase_III"/>
    <property type="match status" value="1"/>
</dbReference>
<evidence type="ECO:0000256" key="10">
    <source>
        <dbReference type="SAM" id="Phobius"/>
    </source>
</evidence>
<protein>
    <recommendedName>
        <fullName evidence="3 9">Cytochrome c oxidase subunit 3</fullName>
    </recommendedName>
</protein>
<proteinExistence type="inferred from homology"/>
<evidence type="ECO:0000256" key="7">
    <source>
        <dbReference type="ARBA" id="ARBA00023136"/>
    </source>
</evidence>
<dbReference type="GO" id="GO:0045277">
    <property type="term" value="C:respiratory chain complex IV"/>
    <property type="evidence" value="ECO:0007669"/>
    <property type="project" value="UniProtKB-ARBA"/>
</dbReference>
<evidence type="ECO:0000256" key="6">
    <source>
        <dbReference type="ARBA" id="ARBA00022989"/>
    </source>
</evidence>
<dbReference type="GO" id="GO:0004129">
    <property type="term" value="F:cytochrome-c oxidase activity"/>
    <property type="evidence" value="ECO:0007669"/>
    <property type="project" value="UniProtKB-EC"/>
</dbReference>
<feature type="domain" description="Heme-copper oxidase subunit III family profile" evidence="11">
    <location>
        <begin position="9"/>
        <end position="275"/>
    </location>
</feature>
<dbReference type="PROSITE" id="PS50253">
    <property type="entry name" value="COX3"/>
    <property type="match status" value="1"/>
</dbReference>
<evidence type="ECO:0000259" key="11">
    <source>
        <dbReference type="PROSITE" id="PS50253"/>
    </source>
</evidence>
<evidence type="ECO:0000256" key="4">
    <source>
        <dbReference type="ARBA" id="ARBA00022692"/>
    </source>
</evidence>
<evidence type="ECO:0000256" key="2">
    <source>
        <dbReference type="ARBA" id="ARBA00010581"/>
    </source>
</evidence>
<dbReference type="SUPFAM" id="SSF81452">
    <property type="entry name" value="Cytochrome c oxidase subunit III-like"/>
    <property type="match status" value="1"/>
</dbReference>
<feature type="transmembrane region" description="Helical" evidence="10">
    <location>
        <begin position="250"/>
        <end position="273"/>
    </location>
</feature>
<reference evidence="12" key="1">
    <citation type="submission" date="2012-11" db="EMBL/GenBank/DDBJ databases">
        <authorList>
            <person name="Zhao X."/>
        </authorList>
    </citation>
    <scope>NUCLEOTIDE SEQUENCE</scope>
</reference>
<feature type="transmembrane region" description="Helical" evidence="10">
    <location>
        <begin position="46"/>
        <end position="65"/>
    </location>
</feature>
<dbReference type="AlphaFoldDB" id="R4ZBC2"/>
<keyword evidence="9 12" id="KW-0496">Mitochondrion</keyword>
<keyword evidence="12" id="KW-0560">Oxidoreductase</keyword>
<gene>
    <name evidence="12" type="primary">cox3</name>
    <name evidence="12" type="ORF">RHTARS1M_23</name>
</gene>
<dbReference type="GO" id="GO:0006123">
    <property type="term" value="P:mitochondrial electron transport, cytochrome c to oxygen"/>
    <property type="evidence" value="ECO:0007669"/>
    <property type="project" value="UniProtKB-ARBA"/>
</dbReference>
<keyword evidence="6 10" id="KW-1133">Transmembrane helix</keyword>
<evidence type="ECO:0000256" key="8">
    <source>
        <dbReference type="ARBA" id="ARBA00049512"/>
    </source>
</evidence>
<dbReference type="Pfam" id="PF00510">
    <property type="entry name" value="COX3"/>
    <property type="match status" value="1"/>
</dbReference>
<dbReference type="FunFam" id="1.10.287.70:FF:000082">
    <property type="entry name" value="Cytochrome c oxidase subunit 3"/>
    <property type="match status" value="1"/>
</dbReference>
<dbReference type="InterPro" id="IPR013833">
    <property type="entry name" value="Cyt_c_oxidase_su3_a-hlx"/>
</dbReference>
<comment type="catalytic activity">
    <reaction evidence="8">
        <text>4 Fe(II)-[cytochrome c] + O2 + 8 H(+)(in) = 4 Fe(III)-[cytochrome c] + 2 H2O + 4 H(+)(out)</text>
        <dbReference type="Rhea" id="RHEA:11436"/>
        <dbReference type="Rhea" id="RHEA-COMP:10350"/>
        <dbReference type="Rhea" id="RHEA-COMP:14399"/>
        <dbReference type="ChEBI" id="CHEBI:15377"/>
        <dbReference type="ChEBI" id="CHEBI:15378"/>
        <dbReference type="ChEBI" id="CHEBI:15379"/>
        <dbReference type="ChEBI" id="CHEBI:29033"/>
        <dbReference type="ChEBI" id="CHEBI:29034"/>
        <dbReference type="EC" id="7.1.1.9"/>
    </reaction>
    <physiologicalReaction direction="left-to-right" evidence="8">
        <dbReference type="Rhea" id="RHEA:11437"/>
    </physiologicalReaction>
</comment>
<dbReference type="PANTHER" id="PTHR11403:SF7">
    <property type="entry name" value="CYTOCHROME C OXIDASE SUBUNIT 3"/>
    <property type="match status" value="1"/>
</dbReference>
<evidence type="ECO:0000256" key="5">
    <source>
        <dbReference type="ARBA" id="ARBA00022967"/>
    </source>
</evidence>
<comment type="function">
    <text evidence="9">Component of the cytochrome c oxidase, the last enzyme in the mitochondrial electron transport chain which drives oxidative phosphorylation. The respiratory chain contains 3 multisubunit complexes succinate dehydrogenase (complex II, CII), ubiquinol-cytochrome c oxidoreductase (cytochrome b-c1 complex, complex III, CIII) and cytochrome c oxidase (complex IV, CIV), that cooperate to transfer electrons derived from NADH and succinate to molecular oxygen, creating an electrochemical gradient over the inner membrane that drives transmembrane transport and the ATP synthase. Cytochrome c oxidase is the component of the respiratory chain that catalyzes the reduction of oxygen to water. Electrons originating from reduced cytochrome c in the intermembrane space (IMS) are transferred via the dinuclear copper A center (CU(A)) of subunit 2 and heme A of subunit 1 to the active site in subunit 1, a binuclear center (BNC) formed by heme A3 and copper B (CU(B)). The BNC reduces molecular oxygen to 2 water molecules using 4 electrons from cytochrome c in the IMS and 4 protons from the mitochondrial matrix.</text>
</comment>
<dbReference type="InterPro" id="IPR035973">
    <property type="entry name" value="Cyt_c_oxidase_su3-like_sf"/>
</dbReference>
<sequence length="275" mass="30475">MQLSRAQFQAHPFHLVTPSPWPLLTSFSLLILTIAAAMYFNGFSNGGFLVIIGFITTVSSMALWFRDVVAEGTLLGNHTFAVQKGLNLGVALFIISEVFFFISIFWSLYTDFHSALAPTVELGNAWPPAGIDPLNPYEIPLLNTVLLLSSGASVTYAHHSLIEGNRRGTILGIIITIVLSLFFTALQGLEYYEAGFTITDGAYGSTFFFATGFHGLHVIIGTLFIAVAFGRILSYHLTDHHHLGFEASILYWHGVTHFVDVVWLFLYVSIYWWGS</sequence>
<dbReference type="GO" id="GO:0005743">
    <property type="term" value="C:mitochondrial inner membrane"/>
    <property type="evidence" value="ECO:0007669"/>
    <property type="project" value="UniProtKB-SubCell"/>
</dbReference>
<feature type="transmembrane region" description="Helical" evidence="10">
    <location>
        <begin position="86"/>
        <end position="109"/>
    </location>
</feature>